<evidence type="ECO:0000256" key="19">
    <source>
        <dbReference type="SAM" id="Phobius"/>
    </source>
</evidence>
<evidence type="ECO:0000256" key="9">
    <source>
        <dbReference type="ARBA" id="ARBA00022989"/>
    </source>
</evidence>
<comment type="catalytic activity">
    <reaction evidence="14">
        <text>sulfate(in) + H(+)(in) = sulfate(out) + H(+)(out)</text>
        <dbReference type="Rhea" id="RHEA:28574"/>
        <dbReference type="ChEBI" id="CHEBI:15378"/>
        <dbReference type="ChEBI" id="CHEBI:16189"/>
    </reaction>
</comment>
<evidence type="ECO:0000256" key="6">
    <source>
        <dbReference type="ARBA" id="ARBA00022475"/>
    </source>
</evidence>
<keyword evidence="9 19" id="KW-1133">Transmembrane helix</keyword>
<feature type="transmembrane region" description="Helical" evidence="19">
    <location>
        <begin position="301"/>
        <end position="324"/>
    </location>
</feature>
<feature type="transmembrane region" description="Helical" evidence="19">
    <location>
        <begin position="227"/>
        <end position="254"/>
    </location>
</feature>
<feature type="transmembrane region" description="Helical" evidence="19">
    <location>
        <begin position="375"/>
        <end position="395"/>
    </location>
</feature>
<dbReference type="InterPro" id="IPR036513">
    <property type="entry name" value="STAS_dom_sf"/>
</dbReference>
<dbReference type="PROSITE" id="PS50801">
    <property type="entry name" value="STAS"/>
    <property type="match status" value="1"/>
</dbReference>
<dbReference type="InterPro" id="IPR018045">
    <property type="entry name" value="S04_transporter_CS"/>
</dbReference>
<evidence type="ECO:0000256" key="11">
    <source>
        <dbReference type="ARBA" id="ARBA00023136"/>
    </source>
</evidence>
<reference evidence="21" key="1">
    <citation type="submission" date="2023-05" db="EMBL/GenBank/DDBJ databases">
        <title>High-quality long-read genome of Scophthalmus maximus.</title>
        <authorList>
            <person name="Lien S."/>
            <person name="Martinez P."/>
        </authorList>
    </citation>
    <scope>NUCLEOTIDE SEQUENCE [LARGE SCALE GENOMIC DNA]</scope>
</reference>
<keyword evidence="8 19" id="KW-0812">Transmembrane</keyword>
<evidence type="ECO:0000256" key="3">
    <source>
        <dbReference type="ARBA" id="ARBA00004554"/>
    </source>
</evidence>
<evidence type="ECO:0000256" key="18">
    <source>
        <dbReference type="ARBA" id="ARBA00083171"/>
    </source>
</evidence>
<protein>
    <recommendedName>
        <fullName evidence="17">Sodium-independent sulfate anion transporter</fullName>
    </recommendedName>
    <alternativeName>
        <fullName evidence="18">Solute carrier family 26 member 11</fullName>
    </alternativeName>
</protein>
<name>A0A8D3D5W3_SCOMX</name>
<evidence type="ECO:0000256" key="7">
    <source>
        <dbReference type="ARBA" id="ARBA00022681"/>
    </source>
</evidence>
<dbReference type="AlphaFoldDB" id="A0A8D3D5W3"/>
<evidence type="ECO:0000256" key="14">
    <source>
        <dbReference type="ARBA" id="ARBA00050316"/>
    </source>
</evidence>
<reference evidence="21" key="2">
    <citation type="submission" date="2025-08" db="UniProtKB">
        <authorList>
            <consortium name="Ensembl"/>
        </authorList>
    </citation>
    <scope>IDENTIFICATION</scope>
</reference>
<comment type="subcellular location">
    <subcellularLocation>
        <location evidence="2">Apical cell membrane</location>
        <topology evidence="2">Multi-pass membrane protein</topology>
    </subcellularLocation>
    <subcellularLocation>
        <location evidence="3">Basolateral cell membrane</location>
        <topology evidence="3">Multi-pass membrane protein</topology>
    </subcellularLocation>
    <subcellularLocation>
        <location evidence="1">Lysosome membrane</location>
        <topology evidence="1">Multi-pass membrane protein</topology>
    </subcellularLocation>
</comment>
<evidence type="ECO:0000259" key="20">
    <source>
        <dbReference type="PROSITE" id="PS50801"/>
    </source>
</evidence>
<feature type="transmembrane region" description="Helical" evidence="19">
    <location>
        <begin position="121"/>
        <end position="141"/>
    </location>
</feature>
<evidence type="ECO:0000313" key="21">
    <source>
        <dbReference type="Ensembl" id="ENSSMAP00000054922.1"/>
    </source>
</evidence>
<dbReference type="InterPro" id="IPR002645">
    <property type="entry name" value="STAS_dom"/>
</dbReference>
<evidence type="ECO:0000256" key="8">
    <source>
        <dbReference type="ARBA" id="ARBA00022692"/>
    </source>
</evidence>
<proteinExistence type="inferred from homology"/>
<dbReference type="Pfam" id="PF00916">
    <property type="entry name" value="Sulfate_transp"/>
    <property type="match status" value="1"/>
</dbReference>
<dbReference type="GO" id="GO:0016324">
    <property type="term" value="C:apical plasma membrane"/>
    <property type="evidence" value="ECO:0007669"/>
    <property type="project" value="UniProtKB-SubCell"/>
</dbReference>
<dbReference type="Gene3D" id="3.30.750.24">
    <property type="entry name" value="STAS domain"/>
    <property type="match status" value="1"/>
</dbReference>
<dbReference type="FunFam" id="3.30.750.24:FF:000013">
    <property type="entry name" value="Solute carrier family 26 member 11"/>
    <property type="match status" value="1"/>
</dbReference>
<evidence type="ECO:0000256" key="13">
    <source>
        <dbReference type="ARBA" id="ARBA00049347"/>
    </source>
</evidence>
<keyword evidence="12" id="KW-0458">Lysosome</keyword>
<keyword evidence="5" id="KW-0813">Transport</keyword>
<evidence type="ECO:0000256" key="1">
    <source>
        <dbReference type="ARBA" id="ARBA00004155"/>
    </source>
</evidence>
<keyword evidence="7" id="KW-0039">Anion exchange</keyword>
<dbReference type="InterPro" id="IPR011547">
    <property type="entry name" value="SLC26A/SulP_dom"/>
</dbReference>
<dbReference type="Ensembl" id="ENSSMAT00000043982.1">
    <property type="protein sequence ID" value="ENSSMAP00000054922.1"/>
    <property type="gene ID" value="ENSSMAG00000005312.2"/>
</dbReference>
<evidence type="ECO:0000256" key="15">
    <source>
        <dbReference type="ARBA" id="ARBA00052349"/>
    </source>
</evidence>
<dbReference type="GeneTree" id="ENSGT01150000286920"/>
<dbReference type="InterPro" id="IPR001902">
    <property type="entry name" value="SLC26A/SulP_fam"/>
</dbReference>
<evidence type="ECO:0000256" key="12">
    <source>
        <dbReference type="ARBA" id="ARBA00023228"/>
    </source>
</evidence>
<evidence type="ECO:0000256" key="10">
    <source>
        <dbReference type="ARBA" id="ARBA00023065"/>
    </source>
</evidence>
<gene>
    <name evidence="21" type="primary">slc26a11</name>
</gene>
<dbReference type="GO" id="GO:0015297">
    <property type="term" value="F:antiporter activity"/>
    <property type="evidence" value="ECO:0007669"/>
    <property type="project" value="UniProtKB-KW"/>
</dbReference>
<dbReference type="PANTHER" id="PTHR11814">
    <property type="entry name" value="SULFATE TRANSPORTER"/>
    <property type="match status" value="1"/>
</dbReference>
<dbReference type="Proteomes" id="UP000694558">
    <property type="component" value="Chromosome 8"/>
</dbReference>
<feature type="transmembrane region" description="Helical" evidence="19">
    <location>
        <begin position="49"/>
        <end position="67"/>
    </location>
</feature>
<feature type="transmembrane region" description="Helical" evidence="19">
    <location>
        <begin position="196"/>
        <end position="215"/>
    </location>
</feature>
<organism evidence="21 22">
    <name type="scientific">Scophthalmus maximus</name>
    <name type="common">Turbot</name>
    <name type="synonym">Psetta maxima</name>
    <dbReference type="NCBI Taxonomy" id="52904"/>
    <lineage>
        <taxon>Eukaryota</taxon>
        <taxon>Metazoa</taxon>
        <taxon>Chordata</taxon>
        <taxon>Craniata</taxon>
        <taxon>Vertebrata</taxon>
        <taxon>Euteleostomi</taxon>
        <taxon>Actinopterygii</taxon>
        <taxon>Neopterygii</taxon>
        <taxon>Teleostei</taxon>
        <taxon>Neoteleostei</taxon>
        <taxon>Acanthomorphata</taxon>
        <taxon>Carangaria</taxon>
        <taxon>Pleuronectiformes</taxon>
        <taxon>Pleuronectoidei</taxon>
        <taxon>Scophthalmidae</taxon>
        <taxon>Scophthalmus</taxon>
    </lineage>
</organism>
<dbReference type="CDD" id="cd07042">
    <property type="entry name" value="STAS_SulP_like_sulfate_transporter"/>
    <property type="match status" value="1"/>
</dbReference>
<dbReference type="SUPFAM" id="SSF52091">
    <property type="entry name" value="SpoIIaa-like"/>
    <property type="match status" value="1"/>
</dbReference>
<dbReference type="Pfam" id="PF01740">
    <property type="entry name" value="STAS"/>
    <property type="match status" value="1"/>
</dbReference>
<dbReference type="GO" id="GO:0008271">
    <property type="term" value="F:secondary active sulfate transmembrane transporter activity"/>
    <property type="evidence" value="ECO:0007669"/>
    <property type="project" value="InterPro"/>
</dbReference>
<keyword evidence="10" id="KW-0406">Ion transport</keyword>
<comment type="function">
    <text evidence="16">Sodium-independent anion exchanger mediating bicarbonate, chloride, sulfate and oxalate transport. Exhibits sodium-independent sulfate anion transporter activity that may cooperate with SLC26A2 to mediate DIDS-sensitive sulfate uptake into high endothelial venules endothelial cells (HEVEC). In the kidney, mediates chloride-bicarbonate exchange, facilitating V-ATPase-mediated acid secretion. May function as a chloride channel, playing an important role in moderating chloride homeostasis and neuronal activity in the cerebellum.</text>
</comment>
<feature type="domain" description="STAS" evidence="20">
    <location>
        <begin position="474"/>
        <end position="588"/>
    </location>
</feature>
<comment type="similarity">
    <text evidence="4">Belongs to the SLC26A/SulP transporter (TC 2.A.53) family.</text>
</comment>
<dbReference type="GO" id="GO:0016323">
    <property type="term" value="C:basolateral plasma membrane"/>
    <property type="evidence" value="ECO:0007669"/>
    <property type="project" value="UniProtKB-SubCell"/>
</dbReference>
<feature type="transmembrane region" description="Helical" evidence="19">
    <location>
        <begin position="336"/>
        <end position="355"/>
    </location>
</feature>
<keyword evidence="6" id="KW-1003">Cell membrane</keyword>
<dbReference type="GO" id="GO:0008509">
    <property type="term" value="F:monoatomic anion transmembrane transporter activity"/>
    <property type="evidence" value="ECO:0007669"/>
    <property type="project" value="UniProtKB-ARBA"/>
</dbReference>
<evidence type="ECO:0000256" key="17">
    <source>
        <dbReference type="ARBA" id="ARBA00073161"/>
    </source>
</evidence>
<evidence type="ECO:0000256" key="4">
    <source>
        <dbReference type="ARBA" id="ARBA00008692"/>
    </source>
</evidence>
<dbReference type="GO" id="GO:0005765">
    <property type="term" value="C:lysosomal membrane"/>
    <property type="evidence" value="ECO:0007669"/>
    <property type="project" value="UniProtKB-SubCell"/>
</dbReference>
<accession>A0A8D3D5W3</accession>
<comment type="catalytic activity">
    <reaction evidence="15">
        <text>oxalate(in) + chloride(out) = oxalate(out) + chloride(in)</text>
        <dbReference type="Rhea" id="RHEA:72263"/>
        <dbReference type="ChEBI" id="CHEBI:17996"/>
        <dbReference type="ChEBI" id="CHEBI:30623"/>
    </reaction>
</comment>
<evidence type="ECO:0000256" key="16">
    <source>
        <dbReference type="ARBA" id="ARBA00054369"/>
    </source>
</evidence>
<feature type="transmembrane region" description="Helical" evidence="19">
    <location>
        <begin position="402"/>
        <end position="420"/>
    </location>
</feature>
<dbReference type="PROSITE" id="PS01130">
    <property type="entry name" value="SLC26A"/>
    <property type="match status" value="1"/>
</dbReference>
<keyword evidence="11 19" id="KW-0472">Membrane</keyword>
<evidence type="ECO:0000256" key="5">
    <source>
        <dbReference type="ARBA" id="ARBA00022448"/>
    </source>
</evidence>
<sequence length="588" mass="64138">PPITQDHSMTRRLCRVTSGGCCSYSTLKAWLPILSWLPRYKLKWLQMDLLAGITVGLTTVPQALAYAEVAGLPVQYGLYSAFMGGFIYTLLGTSKDVTLGPTAIMSLLCFSVVGGQPQRAVLLSLLCGLIQAAMALLRLGFLLDFISFPVVKGFTCAAAVTIGFGQVKNILGLQGVPHQFLLEVYYTFYKIPEARTGDVVLGLLCFGLLVMLMFMKNRQRNIWSISFHLFAFCSYLSWSVRNALVVVAASLVAFSWDAYGHHVFTITGETSQGLPPFMPPPTSDTMANGTVVSFGEIVEGFGGGLALIPFMGLLESIAIAKAFASQNDYRIDANQELLAIGVTNIMGSFVSAYPVTGSFGRTAVNSQTGVCSPAGGIITSVIVLLSLEFLMPAFYYIPKASLAAIIICAVAPMMDFHVVAKMWRIRKLDLLPFVVTFLMSFWQVQYGIMGGVAVSGVLLLYNIARPQIKESDHGALVMELSSGLSFPATEYLSHMIHTHALKASPPRSVVLDCHHVSTMDYTVISELRDVLRQFKLQDVQLIFSRLQPSVLEVLLAADLEGLRYTHSVEAALLLFIVELPETKSEVTE</sequence>
<evidence type="ECO:0000313" key="22">
    <source>
        <dbReference type="Proteomes" id="UP000694558"/>
    </source>
</evidence>
<feature type="transmembrane region" description="Helical" evidence="19">
    <location>
        <begin position="440"/>
        <end position="461"/>
    </location>
</feature>
<evidence type="ECO:0000256" key="2">
    <source>
        <dbReference type="ARBA" id="ARBA00004424"/>
    </source>
</evidence>
<comment type="catalytic activity">
    <reaction evidence="13">
        <text>hydrogencarbonate(in) + chloride(out) = hydrogencarbonate(out) + chloride(in)</text>
        <dbReference type="Rhea" id="RHEA:72363"/>
        <dbReference type="ChEBI" id="CHEBI:17544"/>
        <dbReference type="ChEBI" id="CHEBI:17996"/>
    </reaction>
</comment>